<protein>
    <submittedName>
        <fullName evidence="2">Uncharacterized protein</fullName>
    </submittedName>
</protein>
<name>A0ABP4U1X3_9MICO</name>
<dbReference type="Proteomes" id="UP001501690">
    <property type="component" value="Unassembled WGS sequence"/>
</dbReference>
<keyword evidence="3" id="KW-1185">Reference proteome</keyword>
<gene>
    <name evidence="2" type="ORF">GCM10009808_13460</name>
</gene>
<reference evidence="3" key="1">
    <citation type="journal article" date="2019" name="Int. J. Syst. Evol. Microbiol.">
        <title>The Global Catalogue of Microorganisms (GCM) 10K type strain sequencing project: providing services to taxonomists for standard genome sequencing and annotation.</title>
        <authorList>
            <consortium name="The Broad Institute Genomics Platform"/>
            <consortium name="The Broad Institute Genome Sequencing Center for Infectious Disease"/>
            <person name="Wu L."/>
            <person name="Ma J."/>
        </authorList>
    </citation>
    <scope>NUCLEOTIDE SEQUENCE [LARGE SCALE GENOMIC DNA]</scope>
    <source>
        <strain evidence="3">JCM 15577</strain>
    </source>
</reference>
<organism evidence="2 3">
    <name type="scientific">Microbacterium sediminicola</name>
    <dbReference type="NCBI Taxonomy" id="415210"/>
    <lineage>
        <taxon>Bacteria</taxon>
        <taxon>Bacillati</taxon>
        <taxon>Actinomycetota</taxon>
        <taxon>Actinomycetes</taxon>
        <taxon>Micrococcales</taxon>
        <taxon>Microbacteriaceae</taxon>
        <taxon>Microbacterium</taxon>
    </lineage>
</organism>
<accession>A0ABP4U1X3</accession>
<keyword evidence="1" id="KW-1133">Transmembrane helix</keyword>
<comment type="caution">
    <text evidence="2">The sequence shown here is derived from an EMBL/GenBank/DDBJ whole genome shotgun (WGS) entry which is preliminary data.</text>
</comment>
<keyword evidence="1" id="KW-0812">Transmembrane</keyword>
<evidence type="ECO:0000313" key="3">
    <source>
        <dbReference type="Proteomes" id="UP001501690"/>
    </source>
</evidence>
<evidence type="ECO:0000256" key="1">
    <source>
        <dbReference type="SAM" id="Phobius"/>
    </source>
</evidence>
<evidence type="ECO:0000313" key="2">
    <source>
        <dbReference type="EMBL" id="GAA1697282.1"/>
    </source>
</evidence>
<dbReference type="RefSeq" id="WP_344070678.1">
    <property type="nucleotide sequence ID" value="NZ_BAAAPL010000001.1"/>
</dbReference>
<sequence length="40" mass="4210">MDAKLVSDLIMAVIGILALGTIVGVVGAFWSMGRAAYRKD</sequence>
<keyword evidence="1" id="KW-0472">Membrane</keyword>
<proteinExistence type="predicted"/>
<feature type="transmembrane region" description="Helical" evidence="1">
    <location>
        <begin position="6"/>
        <end position="30"/>
    </location>
</feature>
<dbReference type="EMBL" id="BAAAPL010000001">
    <property type="protein sequence ID" value="GAA1697282.1"/>
    <property type="molecule type" value="Genomic_DNA"/>
</dbReference>